<dbReference type="Pfam" id="PF20684">
    <property type="entry name" value="Fung_rhodopsin"/>
    <property type="match status" value="1"/>
</dbReference>
<evidence type="ECO:0000256" key="4">
    <source>
        <dbReference type="ARBA" id="ARBA00023136"/>
    </source>
</evidence>
<feature type="domain" description="Rhodopsin" evidence="7">
    <location>
        <begin position="28"/>
        <end position="287"/>
    </location>
</feature>
<dbReference type="PANTHER" id="PTHR33048">
    <property type="entry name" value="PTH11-LIKE INTEGRAL MEMBRANE PROTEIN (AFU_ORTHOLOGUE AFUA_5G11245)"/>
    <property type="match status" value="1"/>
</dbReference>
<feature type="transmembrane region" description="Helical" evidence="6">
    <location>
        <begin position="145"/>
        <end position="169"/>
    </location>
</feature>
<dbReference type="EMBL" id="CAJPDT010000086">
    <property type="protein sequence ID" value="CAF9935825.1"/>
    <property type="molecule type" value="Genomic_DNA"/>
</dbReference>
<dbReference type="InterPro" id="IPR052337">
    <property type="entry name" value="SAT4-like"/>
</dbReference>
<dbReference type="GO" id="GO:0016020">
    <property type="term" value="C:membrane"/>
    <property type="evidence" value="ECO:0007669"/>
    <property type="project" value="UniProtKB-SubCell"/>
</dbReference>
<feature type="transmembrane region" description="Helical" evidence="6">
    <location>
        <begin position="44"/>
        <end position="68"/>
    </location>
</feature>
<protein>
    <recommendedName>
        <fullName evidence="7">Rhodopsin domain-containing protein</fullName>
    </recommendedName>
</protein>
<reference evidence="8" key="1">
    <citation type="submission" date="2021-03" db="EMBL/GenBank/DDBJ databases">
        <authorList>
            <person name="Tagirdzhanova G."/>
        </authorList>
    </citation>
    <scope>NUCLEOTIDE SEQUENCE</scope>
</reference>
<evidence type="ECO:0000256" key="1">
    <source>
        <dbReference type="ARBA" id="ARBA00004141"/>
    </source>
</evidence>
<accession>A0A8H3IZ60</accession>
<evidence type="ECO:0000256" key="2">
    <source>
        <dbReference type="ARBA" id="ARBA00022692"/>
    </source>
</evidence>
<evidence type="ECO:0000256" key="3">
    <source>
        <dbReference type="ARBA" id="ARBA00022989"/>
    </source>
</evidence>
<evidence type="ECO:0000256" key="6">
    <source>
        <dbReference type="SAM" id="Phobius"/>
    </source>
</evidence>
<comment type="caution">
    <text evidence="8">The sequence shown here is derived from an EMBL/GenBank/DDBJ whole genome shotgun (WGS) entry which is preliminary data.</text>
</comment>
<keyword evidence="4 6" id="KW-0472">Membrane</keyword>
<feature type="transmembrane region" description="Helical" evidence="6">
    <location>
        <begin position="189"/>
        <end position="212"/>
    </location>
</feature>
<dbReference type="Proteomes" id="UP000664534">
    <property type="component" value="Unassembled WGS sequence"/>
</dbReference>
<evidence type="ECO:0000256" key="5">
    <source>
        <dbReference type="ARBA" id="ARBA00038359"/>
    </source>
</evidence>
<comment type="subcellular location">
    <subcellularLocation>
        <location evidence="1">Membrane</location>
        <topology evidence="1">Multi-pass membrane protein</topology>
    </subcellularLocation>
</comment>
<dbReference type="AlphaFoldDB" id="A0A8H3IZ60"/>
<feature type="transmembrane region" description="Helical" evidence="6">
    <location>
        <begin position="12"/>
        <end position="32"/>
    </location>
</feature>
<evidence type="ECO:0000313" key="9">
    <source>
        <dbReference type="Proteomes" id="UP000664534"/>
    </source>
</evidence>
<proteinExistence type="inferred from homology"/>
<sequence>MQSSGNRDGDLFATGVIMAILAITAVVLRMGCKRHLKNPVSADDYMIFLSLILALGLCAMLILCAHFGSGRHIYELDFDAITTFLKVRDVLQSIGMRFADRAAFPKVQWAFEFVYSITITTVKLSVLFFYHRMFPNSATNLKFKVGLYSLAAVSVVLGLGTFIACVFECDLTSLYWDRTSYGLCIDMKAFLLSTAILNLFTDIAILILPISVVWKLQIKKSQKVAITGIFLLGGFVCMSSIVRTCFMGKVDIDDPTWTAVDADIWSTIEPCTAIVSACLPMMGPLLKAMLPSRLRNVKSPFRSISSFGSSIIRQKEKNNDISLLEGNGGKFDRIDDSAAASKRDASVDVHPLDAV</sequence>
<comment type="similarity">
    <text evidence="5">Belongs to the SAT4 family.</text>
</comment>
<dbReference type="OrthoDB" id="5429740at2759"/>
<organism evidence="8 9">
    <name type="scientific">Imshaugia aleurites</name>
    <dbReference type="NCBI Taxonomy" id="172621"/>
    <lineage>
        <taxon>Eukaryota</taxon>
        <taxon>Fungi</taxon>
        <taxon>Dikarya</taxon>
        <taxon>Ascomycota</taxon>
        <taxon>Pezizomycotina</taxon>
        <taxon>Lecanoromycetes</taxon>
        <taxon>OSLEUM clade</taxon>
        <taxon>Lecanoromycetidae</taxon>
        <taxon>Lecanorales</taxon>
        <taxon>Lecanorineae</taxon>
        <taxon>Parmeliaceae</taxon>
        <taxon>Imshaugia</taxon>
    </lineage>
</organism>
<name>A0A8H3IZ60_9LECA</name>
<gene>
    <name evidence="8" type="ORF">IMSHALPRED_010364</name>
</gene>
<feature type="transmembrane region" description="Helical" evidence="6">
    <location>
        <begin position="224"/>
        <end position="244"/>
    </location>
</feature>
<evidence type="ECO:0000313" key="8">
    <source>
        <dbReference type="EMBL" id="CAF9935825.1"/>
    </source>
</evidence>
<keyword evidence="9" id="KW-1185">Reference proteome</keyword>
<keyword evidence="3 6" id="KW-1133">Transmembrane helix</keyword>
<dbReference type="PANTHER" id="PTHR33048:SF47">
    <property type="entry name" value="INTEGRAL MEMBRANE PROTEIN-RELATED"/>
    <property type="match status" value="1"/>
</dbReference>
<feature type="transmembrane region" description="Helical" evidence="6">
    <location>
        <begin position="113"/>
        <end position="133"/>
    </location>
</feature>
<dbReference type="InterPro" id="IPR049326">
    <property type="entry name" value="Rhodopsin_dom_fungi"/>
</dbReference>
<keyword evidence="2 6" id="KW-0812">Transmembrane</keyword>
<evidence type="ECO:0000259" key="7">
    <source>
        <dbReference type="Pfam" id="PF20684"/>
    </source>
</evidence>